<dbReference type="InterPro" id="IPR001248">
    <property type="entry name" value="Pur-cyt_permease"/>
</dbReference>
<feature type="transmembrane region" description="Helical" evidence="9">
    <location>
        <begin position="73"/>
        <end position="92"/>
    </location>
</feature>
<evidence type="ECO:0000256" key="4">
    <source>
        <dbReference type="ARBA" id="ARBA00022692"/>
    </source>
</evidence>
<evidence type="ECO:0000256" key="9">
    <source>
        <dbReference type="SAM" id="Phobius"/>
    </source>
</evidence>
<evidence type="ECO:0000256" key="7">
    <source>
        <dbReference type="PIRNR" id="PIRNR002744"/>
    </source>
</evidence>
<feature type="transmembrane region" description="Helical" evidence="9">
    <location>
        <begin position="453"/>
        <end position="471"/>
    </location>
</feature>
<dbReference type="PANTHER" id="PTHR31806:SF1">
    <property type="entry name" value="PURINE-CYTOSINE PERMEASE FCY2-RELATED"/>
    <property type="match status" value="1"/>
</dbReference>
<dbReference type="PANTHER" id="PTHR31806">
    <property type="entry name" value="PURINE-CYTOSINE PERMEASE FCY2-RELATED"/>
    <property type="match status" value="1"/>
</dbReference>
<evidence type="ECO:0000256" key="6">
    <source>
        <dbReference type="ARBA" id="ARBA00023136"/>
    </source>
</evidence>
<feature type="transmembrane region" description="Helical" evidence="9">
    <location>
        <begin position="257"/>
        <end position="277"/>
    </location>
</feature>
<proteinExistence type="inferred from homology"/>
<organism evidence="10 11">
    <name type="scientific">Streptomyces flavochromogenes</name>
    <dbReference type="NCBI Taxonomy" id="68199"/>
    <lineage>
        <taxon>Bacteria</taxon>
        <taxon>Bacillati</taxon>
        <taxon>Actinomycetota</taxon>
        <taxon>Actinomycetes</taxon>
        <taxon>Kitasatosporales</taxon>
        <taxon>Streptomycetaceae</taxon>
        <taxon>Streptomyces</taxon>
    </lineage>
</organism>
<feature type="transmembrane region" description="Helical" evidence="9">
    <location>
        <begin position="408"/>
        <end position="433"/>
    </location>
</feature>
<evidence type="ECO:0000256" key="3">
    <source>
        <dbReference type="ARBA" id="ARBA00022448"/>
    </source>
</evidence>
<evidence type="ECO:0000256" key="8">
    <source>
        <dbReference type="SAM" id="MobiDB-lite"/>
    </source>
</evidence>
<dbReference type="PIRSF" id="PIRSF002744">
    <property type="entry name" value="Pur-cyt_permease"/>
    <property type="match status" value="1"/>
</dbReference>
<protein>
    <submittedName>
        <fullName evidence="10">Purine-cytosine permease family protein</fullName>
    </submittedName>
</protein>
<accession>A0ABW6XVX9</accession>
<sequence>MTTTPTGAASTVAPPRAAVDHDGIAPVPEAERTSSPGDFGWIWPSAQFSFGTVVLGALPVVFGLGWWASASAIAVGVAVGTALLAPLARFGVRTGTNDPVSSGAHFGVRGRVVGNVLTVVTALGFFAIAVWTGGTAVMVAGHRLFSTPTGPGALTAAMFVTAAAVALVAVRGHETLVRTYKVTAVTGGAVLLGTVLVLAPEFDAGYSGGTLALDSTLHTWLLAATASATVPLSYATFQGDYTRFMPASTSTGRVVRASGISMFLSSLAALLTGAYVTTLFPVPDEPWLQGLTDAVPGWFAVAVVVFGFAGTLPQAGLCLYAAGLSANSVFWRSSRTGVTTVVAVLAAAVLYLGAVVYDAMDAMSAFVTLLLTVVAPWAAVLFVGYVLHRGRYDAEALRTFTTGGGGRYWYTGGVNPRAATAFGLGSVVGVLWVNNPLYTGPLTDLTGGVDLSLPASFTVAAVLYGALCRVWPEPLLPPTRVSR</sequence>
<keyword evidence="4 9" id="KW-0812">Transmembrane</keyword>
<feature type="transmembrane region" description="Helical" evidence="9">
    <location>
        <begin position="182"/>
        <end position="199"/>
    </location>
</feature>
<reference evidence="10 11" key="1">
    <citation type="submission" date="2024-10" db="EMBL/GenBank/DDBJ databases">
        <title>The Natural Products Discovery Center: Release of the First 8490 Sequenced Strains for Exploring Actinobacteria Biosynthetic Diversity.</title>
        <authorList>
            <person name="Kalkreuter E."/>
            <person name="Kautsar S.A."/>
            <person name="Yang D."/>
            <person name="Bader C.D."/>
            <person name="Teijaro C.N."/>
            <person name="Fluegel L."/>
            <person name="Davis C.M."/>
            <person name="Simpson J.R."/>
            <person name="Lauterbach L."/>
            <person name="Steele A.D."/>
            <person name="Gui C."/>
            <person name="Meng S."/>
            <person name="Li G."/>
            <person name="Viehrig K."/>
            <person name="Ye F."/>
            <person name="Su P."/>
            <person name="Kiefer A.F."/>
            <person name="Nichols A."/>
            <person name="Cepeda A.J."/>
            <person name="Yan W."/>
            <person name="Fan B."/>
            <person name="Jiang Y."/>
            <person name="Adhikari A."/>
            <person name="Zheng C.-J."/>
            <person name="Schuster L."/>
            <person name="Cowan T.M."/>
            <person name="Smanski M.J."/>
            <person name="Chevrette M.G."/>
            <person name="De Carvalho L.P.S."/>
            <person name="Shen B."/>
        </authorList>
    </citation>
    <scope>NUCLEOTIDE SEQUENCE [LARGE SCALE GENOMIC DNA]</scope>
    <source>
        <strain evidence="10 11">NPDC012605</strain>
    </source>
</reference>
<evidence type="ECO:0000313" key="10">
    <source>
        <dbReference type="EMBL" id="MFF5921486.1"/>
    </source>
</evidence>
<feature type="transmembrane region" description="Helical" evidence="9">
    <location>
        <begin position="336"/>
        <end position="357"/>
    </location>
</feature>
<feature type="transmembrane region" description="Helical" evidence="9">
    <location>
        <begin position="219"/>
        <end position="237"/>
    </location>
</feature>
<keyword evidence="6 7" id="KW-0472">Membrane</keyword>
<dbReference type="Pfam" id="PF02133">
    <property type="entry name" value="Transp_cyt_pur"/>
    <property type="match status" value="1"/>
</dbReference>
<comment type="subcellular location">
    <subcellularLocation>
        <location evidence="1">Membrane</location>
        <topology evidence="1">Multi-pass membrane protein</topology>
    </subcellularLocation>
</comment>
<dbReference type="Gene3D" id="1.10.4160.10">
    <property type="entry name" value="Hydantoin permease"/>
    <property type="match status" value="1"/>
</dbReference>
<comment type="caution">
    <text evidence="10">The sequence shown here is derived from an EMBL/GenBank/DDBJ whole genome shotgun (WGS) entry which is preliminary data.</text>
</comment>
<feature type="transmembrane region" description="Helical" evidence="9">
    <location>
        <begin position="48"/>
        <end position="67"/>
    </location>
</feature>
<keyword evidence="3 7" id="KW-0813">Transport</keyword>
<keyword evidence="11" id="KW-1185">Reference proteome</keyword>
<feature type="transmembrane region" description="Helical" evidence="9">
    <location>
        <begin position="363"/>
        <end position="387"/>
    </location>
</feature>
<feature type="transmembrane region" description="Helical" evidence="9">
    <location>
        <begin position="297"/>
        <end position="324"/>
    </location>
</feature>
<evidence type="ECO:0000256" key="2">
    <source>
        <dbReference type="ARBA" id="ARBA00008974"/>
    </source>
</evidence>
<evidence type="ECO:0000256" key="1">
    <source>
        <dbReference type="ARBA" id="ARBA00004141"/>
    </source>
</evidence>
<dbReference type="RefSeq" id="WP_388308888.1">
    <property type="nucleotide sequence ID" value="NZ_JBIBDZ010000007.1"/>
</dbReference>
<keyword evidence="5 9" id="KW-1133">Transmembrane helix</keyword>
<dbReference type="Proteomes" id="UP001602370">
    <property type="component" value="Unassembled WGS sequence"/>
</dbReference>
<feature type="region of interest" description="Disordered" evidence="8">
    <location>
        <begin position="1"/>
        <end position="21"/>
    </location>
</feature>
<evidence type="ECO:0000313" key="11">
    <source>
        <dbReference type="Proteomes" id="UP001602370"/>
    </source>
</evidence>
<comment type="similarity">
    <text evidence="2 7">Belongs to the purine-cytosine permease (2.A.39) family.</text>
</comment>
<feature type="transmembrane region" description="Helical" evidence="9">
    <location>
        <begin position="112"/>
        <end position="132"/>
    </location>
</feature>
<dbReference type="InterPro" id="IPR026030">
    <property type="entry name" value="Pur-cyt_permease_Fcy2/21/22"/>
</dbReference>
<evidence type="ECO:0000256" key="5">
    <source>
        <dbReference type="ARBA" id="ARBA00022989"/>
    </source>
</evidence>
<feature type="transmembrane region" description="Helical" evidence="9">
    <location>
        <begin position="152"/>
        <end position="170"/>
    </location>
</feature>
<gene>
    <name evidence="10" type="ORF">ACFY8C_24540</name>
</gene>
<dbReference type="EMBL" id="JBIBDZ010000007">
    <property type="protein sequence ID" value="MFF5921486.1"/>
    <property type="molecule type" value="Genomic_DNA"/>
</dbReference>
<name>A0ABW6XVX9_9ACTN</name>